<dbReference type="EMBL" id="KB095905">
    <property type="protein sequence ID" value="ESO09948.1"/>
    <property type="molecule type" value="Genomic_DNA"/>
</dbReference>
<dbReference type="HOGENOM" id="CLU_041217_21_5_1"/>
<dbReference type="CTD" id="20195813"/>
<name>T1EGW3_HELRO</name>
<dbReference type="PROSITE" id="PS51420">
    <property type="entry name" value="RHO"/>
    <property type="match status" value="1"/>
</dbReference>
<dbReference type="AlphaFoldDB" id="T1EGW3"/>
<keyword evidence="5" id="KW-1185">Reference proteome</keyword>
<proteinExistence type="predicted"/>
<dbReference type="SMART" id="SM00173">
    <property type="entry name" value="RAS"/>
    <property type="match status" value="1"/>
</dbReference>
<dbReference type="GO" id="GO:0030010">
    <property type="term" value="P:establishment of cell polarity"/>
    <property type="evidence" value="ECO:0000318"/>
    <property type="project" value="GO_Central"/>
</dbReference>
<dbReference type="InParanoid" id="T1EGW3"/>
<evidence type="ECO:0000256" key="1">
    <source>
        <dbReference type="ARBA" id="ARBA00022741"/>
    </source>
</evidence>
<reference evidence="5" key="1">
    <citation type="submission" date="2012-12" db="EMBL/GenBank/DDBJ databases">
        <authorList>
            <person name="Hellsten U."/>
            <person name="Grimwood J."/>
            <person name="Chapman J.A."/>
            <person name="Shapiro H."/>
            <person name="Aerts A."/>
            <person name="Otillar R.P."/>
            <person name="Terry A.Y."/>
            <person name="Boore J.L."/>
            <person name="Simakov O."/>
            <person name="Marletaz F."/>
            <person name="Cho S.-J."/>
            <person name="Edsinger-Gonzales E."/>
            <person name="Havlak P."/>
            <person name="Kuo D.-H."/>
            <person name="Larsson T."/>
            <person name="Lv J."/>
            <person name="Arendt D."/>
            <person name="Savage R."/>
            <person name="Osoegawa K."/>
            <person name="de Jong P."/>
            <person name="Lindberg D.R."/>
            <person name="Seaver E.C."/>
            <person name="Weisblat D.A."/>
            <person name="Putnam N.H."/>
            <person name="Grigoriev I.V."/>
            <person name="Rokhsar D.S."/>
        </authorList>
    </citation>
    <scope>NUCLEOTIDE SEQUENCE</scope>
</reference>
<organism evidence="4 5">
    <name type="scientific">Helobdella robusta</name>
    <name type="common">Californian leech</name>
    <dbReference type="NCBI Taxonomy" id="6412"/>
    <lineage>
        <taxon>Eukaryota</taxon>
        <taxon>Metazoa</taxon>
        <taxon>Spiralia</taxon>
        <taxon>Lophotrochozoa</taxon>
        <taxon>Annelida</taxon>
        <taxon>Clitellata</taxon>
        <taxon>Hirudinea</taxon>
        <taxon>Rhynchobdellida</taxon>
        <taxon>Glossiphoniidae</taxon>
        <taxon>Helobdella</taxon>
    </lineage>
</organism>
<reference evidence="3 5" key="2">
    <citation type="journal article" date="2013" name="Nature">
        <title>Insights into bilaterian evolution from three spiralian genomes.</title>
        <authorList>
            <person name="Simakov O."/>
            <person name="Marletaz F."/>
            <person name="Cho S.J."/>
            <person name="Edsinger-Gonzales E."/>
            <person name="Havlak P."/>
            <person name="Hellsten U."/>
            <person name="Kuo D.H."/>
            <person name="Larsson T."/>
            <person name="Lv J."/>
            <person name="Arendt D."/>
            <person name="Savage R."/>
            <person name="Osoegawa K."/>
            <person name="de Jong P."/>
            <person name="Grimwood J."/>
            <person name="Chapman J.A."/>
            <person name="Shapiro H."/>
            <person name="Aerts A."/>
            <person name="Otillar R.P."/>
            <person name="Terry A.Y."/>
            <person name="Boore J.L."/>
            <person name="Grigoriev I.V."/>
            <person name="Lindberg D.R."/>
            <person name="Seaver E.C."/>
            <person name="Weisblat D.A."/>
            <person name="Putnam N.H."/>
            <person name="Rokhsar D.S."/>
        </authorList>
    </citation>
    <scope>NUCLEOTIDE SEQUENCE</scope>
</reference>
<dbReference type="NCBIfam" id="TIGR00231">
    <property type="entry name" value="small_GTP"/>
    <property type="match status" value="1"/>
</dbReference>
<dbReference type="InterPro" id="IPR027417">
    <property type="entry name" value="P-loop_NTPase"/>
</dbReference>
<dbReference type="Pfam" id="PF00071">
    <property type="entry name" value="Ras"/>
    <property type="match status" value="1"/>
</dbReference>
<dbReference type="SMART" id="SM00174">
    <property type="entry name" value="RHO"/>
    <property type="match status" value="1"/>
</dbReference>
<dbReference type="SUPFAM" id="SSF52540">
    <property type="entry name" value="P-loop containing nucleoside triphosphate hydrolases"/>
    <property type="match status" value="1"/>
</dbReference>
<dbReference type="GO" id="GO:0007015">
    <property type="term" value="P:actin filament organization"/>
    <property type="evidence" value="ECO:0000318"/>
    <property type="project" value="GO_Central"/>
</dbReference>
<dbReference type="InterPro" id="IPR005225">
    <property type="entry name" value="Small_GTP-bd"/>
</dbReference>
<dbReference type="GO" id="GO:0005886">
    <property type="term" value="C:plasma membrane"/>
    <property type="evidence" value="ECO:0000318"/>
    <property type="project" value="GO_Central"/>
</dbReference>
<dbReference type="GO" id="GO:0003924">
    <property type="term" value="F:GTPase activity"/>
    <property type="evidence" value="ECO:0000318"/>
    <property type="project" value="GO_Central"/>
</dbReference>
<evidence type="ECO:0000313" key="5">
    <source>
        <dbReference type="Proteomes" id="UP000015101"/>
    </source>
</evidence>
<dbReference type="GO" id="GO:0005525">
    <property type="term" value="F:GTP binding"/>
    <property type="evidence" value="ECO:0000318"/>
    <property type="project" value="GO_Central"/>
</dbReference>
<evidence type="ECO:0000256" key="2">
    <source>
        <dbReference type="ARBA" id="ARBA00023134"/>
    </source>
</evidence>
<dbReference type="CDD" id="cd00157">
    <property type="entry name" value="Rho"/>
    <property type="match status" value="1"/>
</dbReference>
<dbReference type="FunFam" id="3.40.50.300:FF:006143">
    <property type="entry name" value="Cdc42 homolog-like Protein"/>
    <property type="match status" value="1"/>
</dbReference>
<dbReference type="RefSeq" id="XP_009011762.1">
    <property type="nucleotide sequence ID" value="XM_009013514.1"/>
</dbReference>
<dbReference type="GO" id="GO:0019901">
    <property type="term" value="F:protein kinase binding"/>
    <property type="evidence" value="ECO:0000318"/>
    <property type="project" value="GO_Central"/>
</dbReference>
<dbReference type="STRING" id="6412.T1EGW3"/>
<dbReference type="OMA" id="WIACFIR"/>
<dbReference type="Proteomes" id="UP000015101">
    <property type="component" value="Unassembled WGS sequence"/>
</dbReference>
<dbReference type="Gene3D" id="3.40.50.300">
    <property type="entry name" value="P-loop containing nucleotide triphosphate hydrolases"/>
    <property type="match status" value="1"/>
</dbReference>
<dbReference type="InterPro" id="IPR001806">
    <property type="entry name" value="Small_GTPase"/>
</dbReference>
<dbReference type="OrthoDB" id="25896at2759"/>
<accession>T1EGW3</accession>
<dbReference type="SMART" id="SM00175">
    <property type="entry name" value="RAB"/>
    <property type="match status" value="1"/>
</dbReference>
<dbReference type="PRINTS" id="PR00449">
    <property type="entry name" value="RASTRNSFRMNG"/>
</dbReference>
<dbReference type="InterPro" id="IPR003578">
    <property type="entry name" value="Small_GTPase_Rho"/>
</dbReference>
<dbReference type="PROSITE" id="PS51421">
    <property type="entry name" value="RAS"/>
    <property type="match status" value="1"/>
</dbReference>
<dbReference type="GO" id="GO:0007264">
    <property type="term" value="P:small GTPase-mediated signal transduction"/>
    <property type="evidence" value="ECO:0007669"/>
    <property type="project" value="InterPro"/>
</dbReference>
<dbReference type="GO" id="GO:0006897">
    <property type="term" value="P:endocytosis"/>
    <property type="evidence" value="ECO:0000318"/>
    <property type="project" value="GO_Central"/>
</dbReference>
<dbReference type="EMBL" id="AMQM01002844">
    <property type="status" value="NOT_ANNOTATED_CDS"/>
    <property type="molecule type" value="Genomic_DNA"/>
</dbReference>
<keyword evidence="1" id="KW-0547">Nucleotide-binding</keyword>
<keyword evidence="2" id="KW-0342">GTP-binding</keyword>
<dbReference type="GeneID" id="20195813"/>
<sequence length="153" mass="16967">SMKCVLAGDQRVGKTCLLSCYARSKLVEASTSYVPTTFDNYAVDVTVEKKPIKVQICDTSGQDDLASLRSVWFSSTDVFLLCFSTADLQSFENIKTKWLPEVNRCSPDSPVVLVGLQTDRRNEETSNQHDFVSTKMAQNLANSSPCFVGYVEC</sequence>
<gene>
    <name evidence="4" type="primary">20195813</name>
    <name evidence="3" type="ORF">HELRODRAFT_122890</name>
</gene>
<reference evidence="4" key="3">
    <citation type="submission" date="2015-06" db="UniProtKB">
        <authorList>
            <consortium name="EnsemblMetazoa"/>
        </authorList>
    </citation>
    <scope>IDENTIFICATION</scope>
</reference>
<dbReference type="eggNOG" id="KOG0393">
    <property type="taxonomic scope" value="Eukaryota"/>
</dbReference>
<protein>
    <submittedName>
        <fullName evidence="3 4">Uncharacterized protein</fullName>
    </submittedName>
</protein>
<evidence type="ECO:0000313" key="3">
    <source>
        <dbReference type="EMBL" id="ESO09948.1"/>
    </source>
</evidence>
<dbReference type="PROSITE" id="PS51419">
    <property type="entry name" value="RAB"/>
    <property type="match status" value="1"/>
</dbReference>
<dbReference type="EnsemblMetazoa" id="HelroT122890">
    <property type="protein sequence ID" value="HelroP122890"/>
    <property type="gene ID" value="HelroG122890"/>
</dbReference>
<dbReference type="PANTHER" id="PTHR24072">
    <property type="entry name" value="RHO FAMILY GTPASE"/>
    <property type="match status" value="1"/>
</dbReference>
<dbReference type="KEGG" id="hro:HELRODRAFT_122890"/>
<dbReference type="GO" id="GO:0007165">
    <property type="term" value="P:signal transduction"/>
    <property type="evidence" value="ECO:0000318"/>
    <property type="project" value="GO_Central"/>
</dbReference>
<evidence type="ECO:0000313" key="4">
    <source>
        <dbReference type="EnsemblMetazoa" id="HelroP122890"/>
    </source>
</evidence>